<feature type="domain" description="TonB-dependent receptor plug" evidence="11">
    <location>
        <begin position="51"/>
        <end position="158"/>
    </location>
</feature>
<evidence type="ECO:0000259" key="10">
    <source>
        <dbReference type="Pfam" id="PF00593"/>
    </source>
</evidence>
<reference evidence="12 13" key="2">
    <citation type="journal article" date="2022" name="Mar. Drugs">
        <title>Bioassay-Guided Fractionation Leads to the Detection of Cholic Acid Generated by the Rare Thalassomonas sp.</title>
        <authorList>
            <person name="Pheiffer F."/>
            <person name="Schneider Y.K."/>
            <person name="Hansen E.H."/>
            <person name="Andersen J.H."/>
            <person name="Isaksson J."/>
            <person name="Busche T."/>
            <person name="R C."/>
            <person name="Kalinowski J."/>
            <person name="Zyl L.V."/>
            <person name="Trindade M."/>
        </authorList>
    </citation>
    <scope>NUCLEOTIDE SEQUENCE [LARGE SCALE GENOMIC DNA]</scope>
    <source>
        <strain evidence="12 13">XOM25</strain>
    </source>
</reference>
<dbReference type="GO" id="GO:0009279">
    <property type="term" value="C:cell outer membrane"/>
    <property type="evidence" value="ECO:0007669"/>
    <property type="project" value="UniProtKB-SubCell"/>
</dbReference>
<evidence type="ECO:0000256" key="9">
    <source>
        <dbReference type="RuleBase" id="RU003357"/>
    </source>
</evidence>
<evidence type="ECO:0000313" key="13">
    <source>
        <dbReference type="Proteomes" id="UP000032352"/>
    </source>
</evidence>
<evidence type="ECO:0000256" key="6">
    <source>
        <dbReference type="ARBA" id="ARBA00023136"/>
    </source>
</evidence>
<sequence>MNKTKLSALVLLAIGDAVQAHERNKQAEVEEHENIIVYGRQMDQFGETISISQGSISQGEIEQRPVLRSGEILEFVPGMVVTQHSGSGKANQYFLRGFNLDHGTDFKTTIDNMPVNMRTHGHGQGYTDLSFITPEFVQRIDYQKGPYHAEDGDFSTAGSANFVVADVFNKSLIQLEAGEDNYFRSVFAHNIRLGDNNLLLGWEHHKYHGPWTDINEDAGKDNLLIKYAGKNNQARYSVTFMGYDNEWNAADQIPDRAVKQGLIDALGSLDTGTGGEVSRYSLSFQYDNGDWMLDGYTITSKLDLFSNFTYFLDDPVNGDQFQQVDDRKIYGGQLGRRFDTAQGNNHIHHNVGVQVRYDDIDTVGLYKTVNRQQIATTRQDSVEEYSISLFWEGEMDLTNALSVNLGARYDFLDVDVDSNVQVNSGTDNDGLFSLKGGLQYLVDNSWMGYFNIGQSFHSNDARGATITVDPNNGEAADPVDLMVRGEGAELGLRFIDTGRMNLSFGLWILELDSELLFVGDAGNTEAGRASRRKGVEFTGYYWFDDAFSADLELAWSRARFTQDAIGEGDRVEGALPFVASLGLTWSPNQHWRTSFRLRHFGKRTLDSFDQMKSGTFTVANASVTYSVGKWQADIEVLNLFDSKDHDIDYFYESRLADEPAEGIEDNHYHPIEPRTMRFQLRYTF</sequence>
<keyword evidence="12" id="KW-0675">Receptor</keyword>
<protein>
    <submittedName>
        <fullName evidence="12">TonB-dependent receptor</fullName>
    </submittedName>
</protein>
<keyword evidence="5 9" id="KW-0798">TonB box</keyword>
<dbReference type="Proteomes" id="UP000032352">
    <property type="component" value="Chromosome pTvir"/>
</dbReference>
<name>A0AAF0CDD1_9GAMM</name>
<dbReference type="Gene3D" id="2.40.170.20">
    <property type="entry name" value="TonB-dependent receptor, beta-barrel domain"/>
    <property type="match status" value="1"/>
</dbReference>
<dbReference type="InterPro" id="IPR012910">
    <property type="entry name" value="Plug_dom"/>
</dbReference>
<evidence type="ECO:0000256" key="4">
    <source>
        <dbReference type="ARBA" id="ARBA00022692"/>
    </source>
</evidence>
<keyword evidence="2 8" id="KW-0813">Transport</keyword>
<dbReference type="Gene3D" id="2.170.130.10">
    <property type="entry name" value="TonB-dependent receptor, plug domain"/>
    <property type="match status" value="1"/>
</dbReference>
<dbReference type="PANTHER" id="PTHR30069:SF36">
    <property type="entry name" value="BLL6948 PROTEIN"/>
    <property type="match status" value="1"/>
</dbReference>
<dbReference type="GO" id="GO:0015344">
    <property type="term" value="F:siderophore uptake transmembrane transporter activity"/>
    <property type="evidence" value="ECO:0007669"/>
    <property type="project" value="TreeGrafter"/>
</dbReference>
<dbReference type="Pfam" id="PF07715">
    <property type="entry name" value="Plug"/>
    <property type="match status" value="1"/>
</dbReference>
<dbReference type="InterPro" id="IPR039426">
    <property type="entry name" value="TonB-dep_rcpt-like"/>
</dbReference>
<keyword evidence="3 8" id="KW-1134">Transmembrane beta strand</keyword>
<reference evidence="12 13" key="1">
    <citation type="journal article" date="2015" name="Genome Announc.">
        <title>Draft Genome Sequences of Marine Isolates of Thalassomonas viridans and Thalassomonas actiniarum.</title>
        <authorList>
            <person name="Olonade I."/>
            <person name="van Zyl L.J."/>
            <person name="Trindade M."/>
        </authorList>
    </citation>
    <scope>NUCLEOTIDE SEQUENCE [LARGE SCALE GENOMIC DNA]</scope>
    <source>
        <strain evidence="12 13">XOM25</strain>
    </source>
</reference>
<keyword evidence="7 8" id="KW-0998">Cell outer membrane</keyword>
<accession>A0AAF0CDD1</accession>
<organism evidence="12 13">
    <name type="scientific">Thalassomonas viridans</name>
    <dbReference type="NCBI Taxonomy" id="137584"/>
    <lineage>
        <taxon>Bacteria</taxon>
        <taxon>Pseudomonadati</taxon>
        <taxon>Pseudomonadota</taxon>
        <taxon>Gammaproteobacteria</taxon>
        <taxon>Alteromonadales</taxon>
        <taxon>Colwelliaceae</taxon>
        <taxon>Thalassomonas</taxon>
    </lineage>
</organism>
<evidence type="ECO:0000256" key="3">
    <source>
        <dbReference type="ARBA" id="ARBA00022452"/>
    </source>
</evidence>
<dbReference type="GO" id="GO:0044718">
    <property type="term" value="P:siderophore transmembrane transport"/>
    <property type="evidence" value="ECO:0007669"/>
    <property type="project" value="TreeGrafter"/>
</dbReference>
<evidence type="ECO:0000313" key="12">
    <source>
        <dbReference type="EMBL" id="WDE09073.1"/>
    </source>
</evidence>
<evidence type="ECO:0000256" key="1">
    <source>
        <dbReference type="ARBA" id="ARBA00004571"/>
    </source>
</evidence>
<evidence type="ECO:0000256" key="5">
    <source>
        <dbReference type="ARBA" id="ARBA00023077"/>
    </source>
</evidence>
<dbReference type="SUPFAM" id="SSF56935">
    <property type="entry name" value="Porins"/>
    <property type="match status" value="1"/>
</dbReference>
<dbReference type="InterPro" id="IPR036942">
    <property type="entry name" value="Beta-barrel_TonB_sf"/>
</dbReference>
<dbReference type="EMBL" id="CP059734">
    <property type="protein sequence ID" value="WDE09073.1"/>
    <property type="molecule type" value="Genomic_DNA"/>
</dbReference>
<comment type="similarity">
    <text evidence="8 9">Belongs to the TonB-dependent receptor family.</text>
</comment>
<evidence type="ECO:0000259" key="11">
    <source>
        <dbReference type="Pfam" id="PF07715"/>
    </source>
</evidence>
<gene>
    <name evidence="12" type="ORF">SG34_030340</name>
</gene>
<proteinExistence type="inferred from homology"/>
<dbReference type="InterPro" id="IPR000531">
    <property type="entry name" value="Beta-barrel_TonB"/>
</dbReference>
<evidence type="ECO:0000256" key="7">
    <source>
        <dbReference type="ARBA" id="ARBA00023237"/>
    </source>
</evidence>
<evidence type="ECO:0000256" key="2">
    <source>
        <dbReference type="ARBA" id="ARBA00022448"/>
    </source>
</evidence>
<dbReference type="Pfam" id="PF00593">
    <property type="entry name" value="TonB_dep_Rec_b-barrel"/>
    <property type="match status" value="1"/>
</dbReference>
<keyword evidence="13" id="KW-1185">Reference proteome</keyword>
<dbReference type="PANTHER" id="PTHR30069">
    <property type="entry name" value="TONB-DEPENDENT OUTER MEMBRANE RECEPTOR"/>
    <property type="match status" value="1"/>
</dbReference>
<dbReference type="AlphaFoldDB" id="A0AAF0CDD1"/>
<comment type="subcellular location">
    <subcellularLocation>
        <location evidence="1 8">Cell outer membrane</location>
        <topology evidence="1 8">Multi-pass membrane protein</topology>
    </subcellularLocation>
</comment>
<keyword evidence="6 8" id="KW-0472">Membrane</keyword>
<dbReference type="PROSITE" id="PS52016">
    <property type="entry name" value="TONB_DEPENDENT_REC_3"/>
    <property type="match status" value="1"/>
</dbReference>
<feature type="domain" description="TonB-dependent receptor-like beta-barrel" evidence="10">
    <location>
        <begin position="213"/>
        <end position="639"/>
    </location>
</feature>
<dbReference type="RefSeq" id="WP_084724126.1">
    <property type="nucleotide sequence ID" value="NZ_CP059734.1"/>
</dbReference>
<evidence type="ECO:0000256" key="8">
    <source>
        <dbReference type="PROSITE-ProRule" id="PRU01360"/>
    </source>
</evidence>
<dbReference type="KEGG" id="tvd:SG34_030340"/>
<dbReference type="InterPro" id="IPR037066">
    <property type="entry name" value="Plug_dom_sf"/>
</dbReference>
<keyword evidence="4 8" id="KW-0812">Transmembrane</keyword>